<evidence type="ECO:0000259" key="6">
    <source>
        <dbReference type="Pfam" id="PF12867"/>
    </source>
</evidence>
<dbReference type="NCBIfam" id="TIGR04344">
    <property type="entry name" value="ovoA_Nterm"/>
    <property type="match status" value="1"/>
</dbReference>
<feature type="domain" description="Sulfatase-modifying factor enzyme-like" evidence="5">
    <location>
        <begin position="291"/>
        <end position="583"/>
    </location>
</feature>
<keyword evidence="3" id="KW-0408">Iron</keyword>
<sequence length="837" mass="95197">MDKAWSCLAAYKPPSQDDDLPSVQGCCNDSESSVVLELFPGSVCVFLLSELCGLTAMIQLLCPETYLAALAKTQGQKMQSKILTGNLTFKSLRPPDLSNCSKGELCEYFENSYDLNESLFTSLNDDSVFYKCPDRLRLPLIFYFCHTAVVYVNKLMLAGLIKERVNLEFETMFETGVDEMSWDDTENYRMGGSYKWPSLSSVVEYRRNVRNLVLKVIHDTPLDLPVTMESPWWAILMGIEHERIHLETSSVLIRQLPVEMVTKPKGWVYAPFKCGGRVEENPLISVETQDVTFGKPKDFPSYGWDNEYGEFSTRVPAFEASKFMITNGEYLEFVESGGYEDEKFWTEEGWKWKVYRQSKHPVFWVCNHSCKGGCGADLSKYSPCHFPNSGTNGVINGSLTNGHSREVINGGEKRTYMYRAMFDVLPLPADWPAEVNYHQARAFCAWKGFGFRLLTEAERNVIKGKKLETTQGIDGDIIYQKKPKANINLHYGSSTPVNMYPANELGYHDVFGNAWEWAEDHFNGLNGYSSHWYYDDFSSPCFDGRHNLILGGSWVSTGDEASKFARFAFRRHFIQHAGFRIARSLQLADKINVPARMVKDEVFVLGVGVEEKEIPDADEVEYKWVPTTNYHYSYDTEDSLYGIIELEFGFRDTFPHNVAQHCLSLQKKYQCGSKSALWLGSGAGRGPLELTNVFQNVLGVDYAARFIDAAQKLKNGKALSYKAGNGEQKTAVMSGDYQPDRAIFKQLTWIPNEICDHDMTIVTFMDRTMNAKAWLARLWEVTVKSGLVVIVSETKEWNKDNLAQYFGNNLLFKEAQDLKYTSKKGEETLQITAWARK</sequence>
<dbReference type="Gene3D" id="3.90.1580.10">
    <property type="entry name" value="paralog of FGE (formylglycine-generating enzyme)"/>
    <property type="match status" value="1"/>
</dbReference>
<dbReference type="InterPro" id="IPR024775">
    <property type="entry name" value="DinB-like"/>
</dbReference>
<dbReference type="PANTHER" id="PTHR23150">
    <property type="entry name" value="SULFATASE MODIFYING FACTOR 1, 2"/>
    <property type="match status" value="1"/>
</dbReference>
<dbReference type="SUPFAM" id="SSF56436">
    <property type="entry name" value="C-type lectin-like"/>
    <property type="match status" value="1"/>
</dbReference>
<dbReference type="SUPFAM" id="SSF53335">
    <property type="entry name" value="S-adenosyl-L-methionine-dependent methyltransferases"/>
    <property type="match status" value="1"/>
</dbReference>
<dbReference type="InterPro" id="IPR016187">
    <property type="entry name" value="CTDL_fold"/>
</dbReference>
<gene>
    <name evidence="7" type="ORF">CGI_10019932</name>
</gene>
<keyword evidence="2" id="KW-0560">Oxidoreductase</keyword>
<dbReference type="FunFam" id="3.90.1580.10:FF:000008">
    <property type="entry name" value="Predicted protein"/>
    <property type="match status" value="1"/>
</dbReference>
<dbReference type="InterPro" id="IPR051043">
    <property type="entry name" value="Sulfatase_Mod_Factor_Kinase"/>
</dbReference>
<evidence type="ECO:0000256" key="1">
    <source>
        <dbReference type="ARBA" id="ARBA00005310"/>
    </source>
</evidence>
<proteinExistence type="inferred from homology"/>
<evidence type="ECO:0000256" key="2">
    <source>
        <dbReference type="ARBA" id="ARBA00023002"/>
    </source>
</evidence>
<dbReference type="GO" id="GO:0120147">
    <property type="term" value="F:formylglycine-generating oxidase activity"/>
    <property type="evidence" value="ECO:0007669"/>
    <property type="project" value="TreeGrafter"/>
</dbReference>
<dbReference type="InParanoid" id="K1Q6T7"/>
<dbReference type="EMBL" id="JH818685">
    <property type="protein sequence ID" value="EKC24550.1"/>
    <property type="molecule type" value="Genomic_DNA"/>
</dbReference>
<comment type="similarity">
    <text evidence="1">Belongs to the sulfatase-modifying factor family.</text>
</comment>
<reference evidence="7" key="1">
    <citation type="journal article" date="2012" name="Nature">
        <title>The oyster genome reveals stress adaptation and complexity of shell formation.</title>
        <authorList>
            <person name="Zhang G."/>
            <person name="Fang X."/>
            <person name="Guo X."/>
            <person name="Li L."/>
            <person name="Luo R."/>
            <person name="Xu F."/>
            <person name="Yang P."/>
            <person name="Zhang L."/>
            <person name="Wang X."/>
            <person name="Qi H."/>
            <person name="Xiong Z."/>
            <person name="Que H."/>
            <person name="Xie Y."/>
            <person name="Holland P.W."/>
            <person name="Paps J."/>
            <person name="Zhu Y."/>
            <person name="Wu F."/>
            <person name="Chen Y."/>
            <person name="Wang J."/>
            <person name="Peng C."/>
            <person name="Meng J."/>
            <person name="Yang L."/>
            <person name="Liu J."/>
            <person name="Wen B."/>
            <person name="Zhang N."/>
            <person name="Huang Z."/>
            <person name="Zhu Q."/>
            <person name="Feng Y."/>
            <person name="Mount A."/>
            <person name="Hedgecock D."/>
            <person name="Xu Z."/>
            <person name="Liu Y."/>
            <person name="Domazet-Loso T."/>
            <person name="Du Y."/>
            <person name="Sun X."/>
            <person name="Zhang S."/>
            <person name="Liu B."/>
            <person name="Cheng P."/>
            <person name="Jiang X."/>
            <person name="Li J."/>
            <person name="Fan D."/>
            <person name="Wang W."/>
            <person name="Fu W."/>
            <person name="Wang T."/>
            <person name="Wang B."/>
            <person name="Zhang J."/>
            <person name="Peng Z."/>
            <person name="Li Y."/>
            <person name="Li N."/>
            <person name="Wang J."/>
            <person name="Chen M."/>
            <person name="He Y."/>
            <person name="Tan F."/>
            <person name="Song X."/>
            <person name="Zheng Q."/>
            <person name="Huang R."/>
            <person name="Yang H."/>
            <person name="Du X."/>
            <person name="Chen L."/>
            <person name="Yang M."/>
            <person name="Gaffney P.M."/>
            <person name="Wang S."/>
            <person name="Luo L."/>
            <person name="She Z."/>
            <person name="Ming Y."/>
            <person name="Huang W."/>
            <person name="Zhang S."/>
            <person name="Huang B."/>
            <person name="Zhang Y."/>
            <person name="Qu T."/>
            <person name="Ni P."/>
            <person name="Miao G."/>
            <person name="Wang J."/>
            <person name="Wang Q."/>
            <person name="Steinberg C.E."/>
            <person name="Wang H."/>
            <person name="Li N."/>
            <person name="Qian L."/>
            <person name="Zhang G."/>
            <person name="Li Y."/>
            <person name="Yang H."/>
            <person name="Liu X."/>
            <person name="Wang J."/>
            <person name="Yin Y."/>
            <person name="Wang J."/>
        </authorList>
    </citation>
    <scope>NUCLEOTIDE SEQUENCE [LARGE SCALE GENOMIC DNA]</scope>
    <source>
        <strain evidence="7">05x7-T-G4-1.051#20</strain>
    </source>
</reference>
<evidence type="ECO:0000313" key="7">
    <source>
        <dbReference type="EMBL" id="EKC24550.1"/>
    </source>
</evidence>
<protein>
    <recommendedName>
        <fullName evidence="8">Sulfatase-modifying factor enzyme domain-containing protein</fullName>
    </recommendedName>
</protein>
<name>K1Q6T7_MAGGI</name>
<dbReference type="Pfam" id="PF03781">
    <property type="entry name" value="FGE-sulfatase"/>
    <property type="match status" value="1"/>
</dbReference>
<dbReference type="Gene3D" id="3.40.50.150">
    <property type="entry name" value="Vaccinia Virus protein VP39"/>
    <property type="match status" value="1"/>
</dbReference>
<dbReference type="InterPro" id="IPR027577">
    <property type="entry name" value="OvoA_Nterm"/>
</dbReference>
<dbReference type="InterPro" id="IPR005532">
    <property type="entry name" value="SUMF_dom"/>
</dbReference>
<dbReference type="PANTHER" id="PTHR23150:SF26">
    <property type="entry name" value="GENERIC METHYLTRANSFERASE"/>
    <property type="match status" value="1"/>
</dbReference>
<evidence type="ECO:0000256" key="4">
    <source>
        <dbReference type="ARBA" id="ARBA00037882"/>
    </source>
</evidence>
<evidence type="ECO:0000256" key="3">
    <source>
        <dbReference type="ARBA" id="ARBA00023004"/>
    </source>
</evidence>
<comment type="pathway">
    <text evidence="4">Amino-acid biosynthesis; ergothioneine biosynthesis.</text>
</comment>
<dbReference type="HOGENOM" id="CLU_019343_0_0_1"/>
<dbReference type="Pfam" id="PF12867">
    <property type="entry name" value="DinB_2"/>
    <property type="match status" value="1"/>
</dbReference>
<evidence type="ECO:0008006" key="8">
    <source>
        <dbReference type="Google" id="ProtNLM"/>
    </source>
</evidence>
<dbReference type="AlphaFoldDB" id="K1Q6T7"/>
<organism evidence="7">
    <name type="scientific">Magallana gigas</name>
    <name type="common">Pacific oyster</name>
    <name type="synonym">Crassostrea gigas</name>
    <dbReference type="NCBI Taxonomy" id="29159"/>
    <lineage>
        <taxon>Eukaryota</taxon>
        <taxon>Metazoa</taxon>
        <taxon>Spiralia</taxon>
        <taxon>Lophotrochozoa</taxon>
        <taxon>Mollusca</taxon>
        <taxon>Bivalvia</taxon>
        <taxon>Autobranchia</taxon>
        <taxon>Pteriomorphia</taxon>
        <taxon>Ostreida</taxon>
        <taxon>Ostreoidea</taxon>
        <taxon>Ostreidae</taxon>
        <taxon>Magallana</taxon>
    </lineage>
</organism>
<dbReference type="InterPro" id="IPR042095">
    <property type="entry name" value="SUMF_sf"/>
</dbReference>
<feature type="domain" description="DinB-like" evidence="6">
    <location>
        <begin position="109"/>
        <end position="248"/>
    </location>
</feature>
<dbReference type="InterPro" id="IPR029063">
    <property type="entry name" value="SAM-dependent_MTases_sf"/>
</dbReference>
<evidence type="ECO:0000259" key="5">
    <source>
        <dbReference type="Pfam" id="PF03781"/>
    </source>
</evidence>
<accession>K1Q6T7</accession>